<sequence>MKTTLRKISIHNPNTTPSLQRLITQDLHQCTTPKLSTICNASGKVCLIFWVQHHNQQTDIWIEQTNIPELLKTIQFYDPFQELTLQQSDQTIWADTQLQFSNTPIPGDDSWPLFLIQQTIPTITADIKGRYTPQILNLIDAVSFHKGCFIGYEVIARTQFRGSSKRIIQYQTHQSPISSAINCHFDGTTYHTLTIEKI</sequence>
<dbReference type="NCBIfam" id="TIGR03317">
    <property type="entry name" value="ygfZ_signature"/>
    <property type="match status" value="1"/>
</dbReference>
<evidence type="ECO:0008006" key="4">
    <source>
        <dbReference type="Google" id="ProtNLM"/>
    </source>
</evidence>
<protein>
    <recommendedName>
        <fullName evidence="4">Aminomethyltransferase folate-binding domain-containing protein</fullName>
    </recommendedName>
</protein>
<evidence type="ECO:0000256" key="1">
    <source>
        <dbReference type="ARBA" id="ARBA00022946"/>
    </source>
</evidence>
<dbReference type="Gene3D" id="3.30.70.1400">
    <property type="entry name" value="Aminomethyltransferase beta-barrel domains"/>
    <property type="match status" value="1"/>
</dbReference>
<organism evidence="2 3">
    <name type="scientific">Candidatus Synchoanobacter obligatus</name>
    <dbReference type="NCBI Taxonomy" id="2919597"/>
    <lineage>
        <taxon>Bacteria</taxon>
        <taxon>Pseudomonadati</taxon>
        <taxon>Pseudomonadota</taxon>
        <taxon>Gammaproteobacteria</taxon>
        <taxon>Candidatus Comchoanobacterales</taxon>
        <taxon>Candidatus Comchoanobacteraceae</taxon>
        <taxon>Candidatus Synchoanobacter</taxon>
    </lineage>
</organism>
<dbReference type="Proteomes" id="UP001320768">
    <property type="component" value="Unassembled WGS sequence"/>
</dbReference>
<keyword evidence="3" id="KW-1185">Reference proteome</keyword>
<dbReference type="InterPro" id="IPR045179">
    <property type="entry name" value="YgfZ/GcvT"/>
</dbReference>
<dbReference type="InterPro" id="IPR017703">
    <property type="entry name" value="YgfZ/GCV_T_CS"/>
</dbReference>
<evidence type="ECO:0000313" key="3">
    <source>
        <dbReference type="Proteomes" id="UP001320768"/>
    </source>
</evidence>
<accession>A0ABT1L5G7</accession>
<reference evidence="2 3" key="1">
    <citation type="journal article" date="2022" name="Nat. Microbiol.">
        <title>The microbiome of a bacterivorous marine choanoflagellate contains a resource-demanding obligate bacterial associate.</title>
        <authorList>
            <person name="Needham D.M."/>
            <person name="Poirier C."/>
            <person name="Bachy C."/>
            <person name="George E.E."/>
            <person name="Wilken S."/>
            <person name="Yung C.C.M."/>
            <person name="Limardo A.J."/>
            <person name="Morando M."/>
            <person name="Sudek L."/>
            <person name="Malmstrom R.R."/>
            <person name="Keeling P.J."/>
            <person name="Santoro A.E."/>
            <person name="Worden A.Z."/>
        </authorList>
    </citation>
    <scope>NUCLEOTIDE SEQUENCE [LARGE SCALE GENOMIC DNA]</scope>
    <source>
        <strain evidence="2 3">Comchoano-2</strain>
    </source>
</reference>
<keyword evidence="1" id="KW-0809">Transit peptide</keyword>
<dbReference type="InterPro" id="IPR027266">
    <property type="entry name" value="TrmE/GcvT-like"/>
</dbReference>
<comment type="caution">
    <text evidence="2">The sequence shown here is derived from an EMBL/GenBank/DDBJ whole genome shotgun (WGS) entry which is preliminary data.</text>
</comment>
<proteinExistence type="predicted"/>
<gene>
    <name evidence="2" type="ORF">MKS91_03860</name>
</gene>
<dbReference type="Gene3D" id="3.30.1360.120">
    <property type="entry name" value="Probable tRNA modification gtpase trme, domain 1"/>
    <property type="match status" value="1"/>
</dbReference>
<dbReference type="EMBL" id="JAKUDN010000002">
    <property type="protein sequence ID" value="MCP8352424.1"/>
    <property type="molecule type" value="Genomic_DNA"/>
</dbReference>
<dbReference type="PANTHER" id="PTHR22602:SF0">
    <property type="entry name" value="TRANSFERASE CAF17, MITOCHONDRIAL-RELATED"/>
    <property type="match status" value="1"/>
</dbReference>
<dbReference type="RefSeq" id="WP_258569529.1">
    <property type="nucleotide sequence ID" value="NZ_JAKUDN010000002.1"/>
</dbReference>
<dbReference type="PANTHER" id="PTHR22602">
    <property type="entry name" value="TRANSFERASE CAF17, MITOCHONDRIAL-RELATED"/>
    <property type="match status" value="1"/>
</dbReference>
<evidence type="ECO:0000313" key="2">
    <source>
        <dbReference type="EMBL" id="MCP8352424.1"/>
    </source>
</evidence>
<dbReference type="SUPFAM" id="SSF103025">
    <property type="entry name" value="Folate-binding domain"/>
    <property type="match status" value="1"/>
</dbReference>
<name>A0ABT1L5G7_9GAMM</name>